<protein>
    <submittedName>
        <fullName evidence="1">DUF1861 family protein</fullName>
    </submittedName>
</protein>
<keyword evidence="2" id="KW-1185">Reference proteome</keyword>
<reference evidence="1 2" key="1">
    <citation type="submission" date="2024-08" db="EMBL/GenBank/DDBJ databases">
        <title>Clostridium lapicellarii sp. nov., and Clostridium renhuaiense sp. nov., two species isolated from the mud in a fermentation cellar used for producing sauce-flavour Chinese liquors.</title>
        <authorList>
            <person name="Yang F."/>
            <person name="Wang H."/>
            <person name="Chen L.Q."/>
            <person name="Zhou N."/>
            <person name="Lu J.J."/>
            <person name="Pu X.X."/>
            <person name="Wan B."/>
            <person name="Wang L."/>
            <person name="Liu S.J."/>
        </authorList>
    </citation>
    <scope>NUCLEOTIDE SEQUENCE [LARGE SCALE GENOMIC DNA]</scope>
    <source>
        <strain evidence="1 2">MT-113</strain>
    </source>
</reference>
<gene>
    <name evidence="1" type="ORF">AB8S09_12155</name>
</gene>
<dbReference type="Gene3D" id="2.115.10.20">
    <property type="entry name" value="Glycosyl hydrolase domain, family 43"/>
    <property type="match status" value="1"/>
</dbReference>
<dbReference type="Pfam" id="PF08950">
    <property type="entry name" value="DUF1861"/>
    <property type="match status" value="1"/>
</dbReference>
<dbReference type="EMBL" id="JBGFFE010000020">
    <property type="protein sequence ID" value="MEY8764383.1"/>
    <property type="molecule type" value="Genomic_DNA"/>
</dbReference>
<dbReference type="Proteomes" id="UP001565220">
    <property type="component" value="Unassembled WGS sequence"/>
</dbReference>
<dbReference type="PANTHER" id="PTHR37036:SF2">
    <property type="entry name" value="DUF1861 FAMILY PROTEIN"/>
    <property type="match status" value="1"/>
</dbReference>
<dbReference type="InterPro" id="IPR023296">
    <property type="entry name" value="Glyco_hydro_beta-prop_sf"/>
</dbReference>
<evidence type="ECO:0000313" key="2">
    <source>
        <dbReference type="Proteomes" id="UP001565220"/>
    </source>
</evidence>
<evidence type="ECO:0000313" key="1">
    <source>
        <dbReference type="EMBL" id="MEY8764383.1"/>
    </source>
</evidence>
<proteinExistence type="predicted"/>
<dbReference type="PANTHER" id="PTHR37036">
    <property type="match status" value="1"/>
</dbReference>
<name>A0ABV4DZS4_9CLOT</name>
<dbReference type="RefSeq" id="WP_294184138.1">
    <property type="nucleotide sequence ID" value="NZ_JBGFFE010000020.1"/>
</dbReference>
<dbReference type="SUPFAM" id="SSF75005">
    <property type="entry name" value="Arabinanase/levansucrase/invertase"/>
    <property type="match status" value="1"/>
</dbReference>
<sequence length="313" mass="35581">MIINCDELLKQHKMKKSRKSAKRVKFIGIFNKDVYNITAPFLNNGKVVVAGRVESKTGRDSMVLFFEKYRDAWCHIVESPVMELEDPFFTKIDDELVVGGVEVFNSINNPYNLIWRTIMYKGRDIFHLKLFFVGPDGMKDLRIAELKDGSIGVLTRPQGAKGGKGKIGFTKIKRLNDLSMGVIEDAPILNDFLHDDEWGGINSIYPIDENNIGLLGHIAKMDEDGMKHYYSMTFVLNINSMKYEDVKIIAAREDFLPGPSKDETLYDVVFGGGLEFKGKKAVLYAGISDIEAQTLEIDNPFYEYEYSDKKEEV</sequence>
<comment type="caution">
    <text evidence="1">The sequence shown here is derived from an EMBL/GenBank/DDBJ whole genome shotgun (WGS) entry which is preliminary data.</text>
</comment>
<organism evidence="1 2">
    <name type="scientific">Clostridium lapidicellarium</name>
    <dbReference type="NCBI Taxonomy" id="3240931"/>
    <lineage>
        <taxon>Bacteria</taxon>
        <taxon>Bacillati</taxon>
        <taxon>Bacillota</taxon>
        <taxon>Clostridia</taxon>
        <taxon>Eubacteriales</taxon>
        <taxon>Clostridiaceae</taxon>
        <taxon>Clostridium</taxon>
    </lineage>
</organism>
<accession>A0ABV4DZS4</accession>
<dbReference type="InterPro" id="IPR015045">
    <property type="entry name" value="MPT-1-like_LmxM"/>
</dbReference>